<proteinExistence type="predicted"/>
<protein>
    <submittedName>
        <fullName evidence="3">Uncharacterized protein</fullName>
    </submittedName>
</protein>
<name>A0A7Y4P0S8_9ACTN</name>
<dbReference type="AlphaFoldDB" id="A0A7Y4P0S8"/>
<evidence type="ECO:0000313" key="4">
    <source>
        <dbReference type="Proteomes" id="UP000534306"/>
    </source>
</evidence>
<evidence type="ECO:0000256" key="1">
    <source>
        <dbReference type="SAM" id="MobiDB-lite"/>
    </source>
</evidence>
<keyword evidence="4" id="KW-1185">Reference proteome</keyword>
<dbReference type="EMBL" id="JABJRC010000006">
    <property type="protein sequence ID" value="NOL43472.1"/>
    <property type="molecule type" value="Genomic_DNA"/>
</dbReference>
<dbReference type="Proteomes" id="UP000553957">
    <property type="component" value="Unassembled WGS sequence"/>
</dbReference>
<feature type="region of interest" description="Disordered" evidence="1">
    <location>
        <begin position="1"/>
        <end position="38"/>
    </location>
</feature>
<dbReference type="EMBL" id="JACHKF010000001">
    <property type="protein sequence ID" value="MBB6571120.1"/>
    <property type="molecule type" value="Genomic_DNA"/>
</dbReference>
<gene>
    <name evidence="2" type="ORF">HNR71_006757</name>
    <name evidence="3" type="ORF">HPO96_24820</name>
</gene>
<accession>A0A7Y4P0S8</accession>
<sequence length="231" mass="25178">MSSIVPGPQKKLEQEMEAARAGEKALSAGDLSPTAPKHTALTGLEDWPDALRATVEADYERNTALDTGRRRTADKHVPDLVTGLLELLDQIDKHLQATKPGLLRKGSTAEAPSAVLAELLGLPTDAVEAPPGRSEHRDAARTIKSIRDQLKSIEIRLDPLAKPIPVDHAKLTRQVTFVVRLALILEQAPAAAALIPAALDHFAEGLPDPQWEESFAEKLEFWQETYEDLAD</sequence>
<reference evidence="2 5" key="2">
    <citation type="submission" date="2020-08" db="EMBL/GenBank/DDBJ databases">
        <title>Sequencing the genomes of 1000 actinobacteria strains.</title>
        <authorList>
            <person name="Klenk H.-P."/>
        </authorList>
    </citation>
    <scope>NUCLEOTIDE SEQUENCE [LARGE SCALE GENOMIC DNA]</scope>
    <source>
        <strain evidence="2 5">DSM 15626</strain>
    </source>
</reference>
<evidence type="ECO:0000313" key="5">
    <source>
        <dbReference type="Proteomes" id="UP000553957"/>
    </source>
</evidence>
<reference evidence="3 4" key="1">
    <citation type="submission" date="2020-05" db="EMBL/GenBank/DDBJ databases">
        <title>Genome sequence of Kribbella sandramycini ATCC 39419.</title>
        <authorList>
            <person name="Maclea K.S."/>
            <person name="Fair J.L."/>
        </authorList>
    </citation>
    <scope>NUCLEOTIDE SEQUENCE [LARGE SCALE GENOMIC DNA]</scope>
    <source>
        <strain evidence="3 4">ATCC 39419</strain>
    </source>
</reference>
<feature type="compositionally biased region" description="Basic and acidic residues" evidence="1">
    <location>
        <begin position="10"/>
        <end position="23"/>
    </location>
</feature>
<evidence type="ECO:0000313" key="2">
    <source>
        <dbReference type="EMBL" id="MBB6571120.1"/>
    </source>
</evidence>
<comment type="caution">
    <text evidence="3">The sequence shown here is derived from an EMBL/GenBank/DDBJ whole genome shotgun (WGS) entry which is preliminary data.</text>
</comment>
<dbReference type="RefSeq" id="WP_171676518.1">
    <property type="nucleotide sequence ID" value="NZ_BAAAGT010000014.1"/>
</dbReference>
<organism evidence="3 4">
    <name type="scientific">Kribbella sandramycini</name>
    <dbReference type="NCBI Taxonomy" id="60450"/>
    <lineage>
        <taxon>Bacteria</taxon>
        <taxon>Bacillati</taxon>
        <taxon>Actinomycetota</taxon>
        <taxon>Actinomycetes</taxon>
        <taxon>Propionibacteriales</taxon>
        <taxon>Kribbellaceae</taxon>
        <taxon>Kribbella</taxon>
    </lineage>
</organism>
<dbReference type="Proteomes" id="UP000534306">
    <property type="component" value="Unassembled WGS sequence"/>
</dbReference>
<evidence type="ECO:0000313" key="3">
    <source>
        <dbReference type="EMBL" id="NOL43472.1"/>
    </source>
</evidence>